<organism evidence="2 3">
    <name type="scientific">Staphylococcus canis</name>
    <dbReference type="NCBI Taxonomy" id="2724942"/>
    <lineage>
        <taxon>Bacteria</taxon>
        <taxon>Bacillati</taxon>
        <taxon>Bacillota</taxon>
        <taxon>Bacilli</taxon>
        <taxon>Bacillales</taxon>
        <taxon>Staphylococcaceae</taxon>
        <taxon>Staphylococcus</taxon>
    </lineage>
</organism>
<dbReference type="Proteomes" id="UP000751852">
    <property type="component" value="Unassembled WGS sequence"/>
</dbReference>
<feature type="domain" description="YpoC-like" evidence="1">
    <location>
        <begin position="6"/>
        <end position="105"/>
    </location>
</feature>
<dbReference type="Pfam" id="PF21747">
    <property type="entry name" value="YpoC"/>
    <property type="match status" value="1"/>
</dbReference>
<accession>A0ABS0TCA8</accession>
<name>A0ABS0TCA8_9STAP</name>
<evidence type="ECO:0000313" key="2">
    <source>
        <dbReference type="EMBL" id="MBI5975373.1"/>
    </source>
</evidence>
<gene>
    <name evidence="2" type="ORF">HHH54_07115</name>
</gene>
<evidence type="ECO:0000259" key="1">
    <source>
        <dbReference type="Pfam" id="PF21747"/>
    </source>
</evidence>
<keyword evidence="3" id="KW-1185">Reference proteome</keyword>
<reference evidence="2 3" key="1">
    <citation type="submission" date="2020-04" db="EMBL/GenBank/DDBJ databases">
        <title>Staphylococcus species from domestic dog.</title>
        <authorList>
            <person name="Paterson G.K."/>
        </authorList>
    </citation>
    <scope>NUCLEOTIDE SEQUENCE [LARGE SCALE GENOMIC DNA]</scope>
    <source>
        <strain evidence="2 3">H16/1A</strain>
    </source>
</reference>
<evidence type="ECO:0000313" key="3">
    <source>
        <dbReference type="Proteomes" id="UP000751852"/>
    </source>
</evidence>
<dbReference type="EMBL" id="JABANU010000015">
    <property type="protein sequence ID" value="MBI5975373.1"/>
    <property type="molecule type" value="Genomic_DNA"/>
</dbReference>
<protein>
    <recommendedName>
        <fullName evidence="1">YpoC-like domain-containing protein</fullName>
    </recommendedName>
</protein>
<sequence>MKVLDLLETIEEDLDMIAKHRKIGKPDSIPLLDDYYKYLLHYFKSINNLEDNDHINFSALIIKPFNIEERINYIEVRKYHYMGYQQMKSLKSELIKMHAAYKAKNNR</sequence>
<proteinExistence type="predicted"/>
<comment type="caution">
    <text evidence="2">The sequence shown here is derived from an EMBL/GenBank/DDBJ whole genome shotgun (WGS) entry which is preliminary data.</text>
</comment>
<dbReference type="InterPro" id="IPR048427">
    <property type="entry name" value="YpoC"/>
</dbReference>
<dbReference type="RefSeq" id="WP_198618150.1">
    <property type="nucleotide sequence ID" value="NZ_JABANU010000015.1"/>
</dbReference>